<organism evidence="2">
    <name type="scientific">Fagus sylvatica</name>
    <name type="common">Beechnut</name>
    <dbReference type="NCBI Taxonomy" id="28930"/>
    <lineage>
        <taxon>Eukaryota</taxon>
        <taxon>Viridiplantae</taxon>
        <taxon>Streptophyta</taxon>
        <taxon>Embryophyta</taxon>
        <taxon>Tracheophyta</taxon>
        <taxon>Spermatophyta</taxon>
        <taxon>Magnoliopsida</taxon>
        <taxon>eudicotyledons</taxon>
        <taxon>Gunneridae</taxon>
        <taxon>Pentapetalae</taxon>
        <taxon>rosids</taxon>
        <taxon>fabids</taxon>
        <taxon>Fagales</taxon>
        <taxon>Fagaceae</taxon>
        <taxon>Fagus</taxon>
    </lineage>
</organism>
<dbReference type="Pfam" id="PF07727">
    <property type="entry name" value="RVT_2"/>
    <property type="match status" value="1"/>
</dbReference>
<dbReference type="InterPro" id="IPR043502">
    <property type="entry name" value="DNA/RNA_pol_sf"/>
</dbReference>
<dbReference type="CDD" id="cd09272">
    <property type="entry name" value="RNase_HI_RT_Ty1"/>
    <property type="match status" value="1"/>
</dbReference>
<gene>
    <name evidence="2" type="ORF">FSB_LOCUS33855</name>
</gene>
<name>A0A2N9H2F7_FAGSY</name>
<sequence>MKADGSIDKYKARLVVKGYKQKEGVDYFDTYSPVTRITSIRMLIAIATLYNLEIHQMDVKTAFLNGELDEEIYMEQPEGFIVPGKEKKVCRLVKSLYGLKQAPKQWHEKFDNAMMSNGFRINECDKCVYVKNTTSGYVIVCLYVDDMLIMGSNNDIIKATKRMLNSKFDMKDLGVADVILGIKITRTSDGLVLSQTHYIKKVLEKFGRYDDSPVKTPIDVNLHLTKNKGNDISQLEYSQIIGSLMYIMNCTRPDIAYSVSKLSRYTSNPRGRPLEGNRYSDANWISDTNDTKSTSGYVFTLGGAAVSWKSSKQTCIARSTMESEFIALDKAGEEAEWLRHFLEDMPMWTKPVPPICIQCDSQSAIGRAQSYMYNGKSRHICRRHNTVRQLLSNGIISIDYIKSKDNIVDPLTKGLSGERVNCSSRGMGLKLII</sequence>
<dbReference type="InterPro" id="IPR013103">
    <property type="entry name" value="RVT_2"/>
</dbReference>
<feature type="domain" description="Reverse transcriptase Ty1/copia-type" evidence="1">
    <location>
        <begin position="8"/>
        <end position="218"/>
    </location>
</feature>
<dbReference type="EMBL" id="OIVN01002727">
    <property type="protein sequence ID" value="SPD05973.1"/>
    <property type="molecule type" value="Genomic_DNA"/>
</dbReference>
<dbReference type="SUPFAM" id="SSF56672">
    <property type="entry name" value="DNA/RNA polymerases"/>
    <property type="match status" value="1"/>
</dbReference>
<evidence type="ECO:0000313" key="2">
    <source>
        <dbReference type="EMBL" id="SPD05973.1"/>
    </source>
</evidence>
<dbReference type="PANTHER" id="PTHR11439:SF521">
    <property type="entry name" value="RNA-DIRECTED DNA POLYMERASE"/>
    <property type="match status" value="1"/>
</dbReference>
<proteinExistence type="predicted"/>
<accession>A0A2N9H2F7</accession>
<dbReference type="PANTHER" id="PTHR11439">
    <property type="entry name" value="GAG-POL-RELATED RETROTRANSPOSON"/>
    <property type="match status" value="1"/>
</dbReference>
<evidence type="ECO:0000259" key="1">
    <source>
        <dbReference type="Pfam" id="PF07727"/>
    </source>
</evidence>
<dbReference type="AlphaFoldDB" id="A0A2N9H2F7"/>
<protein>
    <recommendedName>
        <fullName evidence="1">Reverse transcriptase Ty1/copia-type domain-containing protein</fullName>
    </recommendedName>
</protein>
<reference evidence="2" key="1">
    <citation type="submission" date="2018-02" db="EMBL/GenBank/DDBJ databases">
        <authorList>
            <person name="Cohen D.B."/>
            <person name="Kent A.D."/>
        </authorList>
    </citation>
    <scope>NUCLEOTIDE SEQUENCE</scope>
</reference>